<dbReference type="EMBL" id="CATQJL010000316">
    <property type="protein sequence ID" value="CAJ0605239.1"/>
    <property type="molecule type" value="Genomic_DNA"/>
</dbReference>
<feature type="region of interest" description="Disordered" evidence="1">
    <location>
        <begin position="41"/>
        <end position="91"/>
    </location>
</feature>
<dbReference type="Proteomes" id="UP001176961">
    <property type="component" value="Unassembled WGS sequence"/>
</dbReference>
<dbReference type="AlphaFoldDB" id="A0AA36MA60"/>
<feature type="transmembrane region" description="Helical" evidence="2">
    <location>
        <begin position="12"/>
        <end position="33"/>
    </location>
</feature>
<accession>A0AA36MA60</accession>
<proteinExistence type="predicted"/>
<evidence type="ECO:0000313" key="4">
    <source>
        <dbReference type="Proteomes" id="UP001176961"/>
    </source>
</evidence>
<sequence length="219" mass="24276">MSVSSLLVLHQMLWILCCILKAFAAACIVGLCINFRKKTGAKSGSDLAAGKSASKENRPMPRSKASKSKVTKKSGTSTTPASTAGPPTVLSKIFSHNTDQAKAQQKSTSVPSPSTEIFWKVRNRSRSLEESTPIKEDLGDIQLVRPKYKRRDSREFMRERRTIEKRSSAEIPSETSSIDDTLHGVESLKTDVFTSYAPRMSQESLRKKRVSEPITNEVK</sequence>
<evidence type="ECO:0000313" key="3">
    <source>
        <dbReference type="EMBL" id="CAJ0605239.1"/>
    </source>
</evidence>
<keyword evidence="2" id="KW-0812">Transmembrane</keyword>
<evidence type="ECO:0000256" key="1">
    <source>
        <dbReference type="SAM" id="MobiDB-lite"/>
    </source>
</evidence>
<keyword evidence="2" id="KW-0472">Membrane</keyword>
<feature type="region of interest" description="Disordered" evidence="1">
    <location>
        <begin position="198"/>
        <end position="219"/>
    </location>
</feature>
<name>A0AA36MA60_CYLNA</name>
<evidence type="ECO:0000256" key="2">
    <source>
        <dbReference type="SAM" id="Phobius"/>
    </source>
</evidence>
<organism evidence="3 4">
    <name type="scientific">Cylicocyclus nassatus</name>
    <name type="common">Nematode worm</name>
    <dbReference type="NCBI Taxonomy" id="53992"/>
    <lineage>
        <taxon>Eukaryota</taxon>
        <taxon>Metazoa</taxon>
        <taxon>Ecdysozoa</taxon>
        <taxon>Nematoda</taxon>
        <taxon>Chromadorea</taxon>
        <taxon>Rhabditida</taxon>
        <taxon>Rhabditina</taxon>
        <taxon>Rhabditomorpha</taxon>
        <taxon>Strongyloidea</taxon>
        <taxon>Strongylidae</taxon>
        <taxon>Cylicocyclus</taxon>
    </lineage>
</organism>
<comment type="caution">
    <text evidence="3">The sequence shown here is derived from an EMBL/GenBank/DDBJ whole genome shotgun (WGS) entry which is preliminary data.</text>
</comment>
<gene>
    <name evidence="3" type="ORF">CYNAS_LOCUS17222</name>
</gene>
<protein>
    <submittedName>
        <fullName evidence="3">Uncharacterized protein</fullName>
    </submittedName>
</protein>
<reference evidence="3" key="1">
    <citation type="submission" date="2023-07" db="EMBL/GenBank/DDBJ databases">
        <authorList>
            <consortium name="CYATHOMIX"/>
        </authorList>
    </citation>
    <scope>NUCLEOTIDE SEQUENCE</scope>
    <source>
        <strain evidence="3">N/A</strain>
    </source>
</reference>
<keyword evidence="2" id="KW-1133">Transmembrane helix</keyword>
<feature type="compositionally biased region" description="Low complexity" evidence="1">
    <location>
        <begin position="73"/>
        <end position="88"/>
    </location>
</feature>
<keyword evidence="4" id="KW-1185">Reference proteome</keyword>